<evidence type="ECO:0000256" key="9">
    <source>
        <dbReference type="ARBA" id="ARBA00047989"/>
    </source>
</evidence>
<dbReference type="EMBL" id="JARACI010000888">
    <property type="protein sequence ID" value="MDD9206452.1"/>
    <property type="molecule type" value="Genomic_DNA"/>
</dbReference>
<accession>A0ABT5TWM5</accession>
<proteinExistence type="inferred from homology"/>
<keyword evidence="7" id="KW-0862">Zinc</keyword>
<evidence type="ECO:0000313" key="13">
    <source>
        <dbReference type="Proteomes" id="UP001165561"/>
    </source>
</evidence>
<keyword evidence="6" id="KW-0378">Hydrolase</keyword>
<evidence type="ECO:0000256" key="11">
    <source>
        <dbReference type="ARBA" id="ARBA00049893"/>
    </source>
</evidence>
<name>A0ABT5TWM5_9MICO</name>
<organism evidence="12 13">
    <name type="scientific">Georgenia halotolerans</name>
    <dbReference type="NCBI Taxonomy" id="3028317"/>
    <lineage>
        <taxon>Bacteria</taxon>
        <taxon>Bacillati</taxon>
        <taxon>Actinomycetota</taxon>
        <taxon>Actinomycetes</taxon>
        <taxon>Micrococcales</taxon>
        <taxon>Bogoriellaceae</taxon>
        <taxon>Georgenia</taxon>
    </lineage>
</organism>
<comment type="catalytic activity">
    <reaction evidence="11">
        <text>S-methyl-5'-thioadenosine + phosphate = 5-(methylsulfanyl)-alpha-D-ribose 1-phosphate + adenine</text>
        <dbReference type="Rhea" id="RHEA:11852"/>
        <dbReference type="ChEBI" id="CHEBI:16708"/>
        <dbReference type="ChEBI" id="CHEBI:17509"/>
        <dbReference type="ChEBI" id="CHEBI:43474"/>
        <dbReference type="ChEBI" id="CHEBI:58533"/>
        <dbReference type="EC" id="2.4.2.28"/>
    </reaction>
    <physiologicalReaction direction="left-to-right" evidence="11">
        <dbReference type="Rhea" id="RHEA:11853"/>
    </physiologicalReaction>
</comment>
<comment type="catalytic activity">
    <reaction evidence="9">
        <text>adenosine + H2O + H(+) = inosine + NH4(+)</text>
        <dbReference type="Rhea" id="RHEA:24408"/>
        <dbReference type="ChEBI" id="CHEBI:15377"/>
        <dbReference type="ChEBI" id="CHEBI:15378"/>
        <dbReference type="ChEBI" id="CHEBI:16335"/>
        <dbReference type="ChEBI" id="CHEBI:17596"/>
        <dbReference type="ChEBI" id="CHEBI:28938"/>
        <dbReference type="EC" id="3.5.4.4"/>
    </reaction>
    <physiologicalReaction direction="left-to-right" evidence="9">
        <dbReference type="Rhea" id="RHEA:24409"/>
    </physiologicalReaction>
</comment>
<sequence length="244" mass="24873">MAPEIIPARLGTGARGGFTTAVTAVAGTGGPAGPVQEQRAQDNRELLAEALGVPVQWMRQVHGPAVAVVTEPPAPGGELPEADVLVADARPGGTDLAVGVLVADCAPVLLASADAGVVAAVHVGRRGLLAGVLQAALGEMERRGVVLADLYAAVGPGICGRCYEVPEQLRDEVAAQVPGTAGETSWGTPSLDVPAGVLGRLEAAGVRRVHHVDRCTYEDDALFSYRRAGAAERFAGVVRTVLGD</sequence>
<comment type="catalytic activity">
    <reaction evidence="1">
        <text>inosine + phosphate = alpha-D-ribose 1-phosphate + hypoxanthine</text>
        <dbReference type="Rhea" id="RHEA:27646"/>
        <dbReference type="ChEBI" id="CHEBI:17368"/>
        <dbReference type="ChEBI" id="CHEBI:17596"/>
        <dbReference type="ChEBI" id="CHEBI:43474"/>
        <dbReference type="ChEBI" id="CHEBI:57720"/>
        <dbReference type="EC" id="2.4.2.1"/>
    </reaction>
    <physiologicalReaction direction="left-to-right" evidence="1">
        <dbReference type="Rhea" id="RHEA:27647"/>
    </physiologicalReaction>
</comment>
<comment type="catalytic activity">
    <reaction evidence="10">
        <text>adenosine + phosphate = alpha-D-ribose 1-phosphate + adenine</text>
        <dbReference type="Rhea" id="RHEA:27642"/>
        <dbReference type="ChEBI" id="CHEBI:16335"/>
        <dbReference type="ChEBI" id="CHEBI:16708"/>
        <dbReference type="ChEBI" id="CHEBI:43474"/>
        <dbReference type="ChEBI" id="CHEBI:57720"/>
        <dbReference type="EC" id="2.4.2.1"/>
    </reaction>
    <physiologicalReaction direction="left-to-right" evidence="10">
        <dbReference type="Rhea" id="RHEA:27643"/>
    </physiologicalReaction>
</comment>
<dbReference type="InterPro" id="IPR011324">
    <property type="entry name" value="Cytotoxic_necrot_fac-like_cat"/>
</dbReference>
<dbReference type="Pfam" id="PF02578">
    <property type="entry name" value="Cu-oxidase_4"/>
    <property type="match status" value="1"/>
</dbReference>
<comment type="caution">
    <text evidence="12">The sequence shown here is derived from an EMBL/GenBank/DDBJ whole genome shotgun (WGS) entry which is preliminary data.</text>
</comment>
<evidence type="ECO:0000256" key="5">
    <source>
        <dbReference type="ARBA" id="ARBA00022723"/>
    </source>
</evidence>
<comment type="similarity">
    <text evidence="3">Belongs to the purine nucleoside phosphorylase YfiH/LACC1 family.</text>
</comment>
<evidence type="ECO:0000256" key="4">
    <source>
        <dbReference type="ARBA" id="ARBA00022679"/>
    </source>
</evidence>
<gene>
    <name evidence="12" type="ORF">PU560_08210</name>
</gene>
<dbReference type="Proteomes" id="UP001165561">
    <property type="component" value="Unassembled WGS sequence"/>
</dbReference>
<evidence type="ECO:0000256" key="10">
    <source>
        <dbReference type="ARBA" id="ARBA00048968"/>
    </source>
</evidence>
<evidence type="ECO:0000256" key="8">
    <source>
        <dbReference type="ARBA" id="ARBA00023008"/>
    </source>
</evidence>
<reference evidence="12" key="1">
    <citation type="submission" date="2023-02" db="EMBL/GenBank/DDBJ databases">
        <title>Georgenia sp.10Sc9-8, isolated from a soil sample collected from the Taklamakan desert.</title>
        <authorList>
            <person name="Liu S."/>
        </authorList>
    </citation>
    <scope>NUCLEOTIDE SEQUENCE</scope>
    <source>
        <strain evidence="12">10Sc9-8</strain>
    </source>
</reference>
<dbReference type="PANTHER" id="PTHR30616:SF2">
    <property type="entry name" value="PURINE NUCLEOSIDE PHOSPHORYLASE LACC1"/>
    <property type="match status" value="1"/>
</dbReference>
<protein>
    <submittedName>
        <fullName evidence="12">Polyphenol oxidase family protein</fullName>
    </submittedName>
</protein>
<evidence type="ECO:0000256" key="6">
    <source>
        <dbReference type="ARBA" id="ARBA00022801"/>
    </source>
</evidence>
<evidence type="ECO:0000313" key="12">
    <source>
        <dbReference type="EMBL" id="MDD9206452.1"/>
    </source>
</evidence>
<dbReference type="Gene3D" id="3.60.140.10">
    <property type="entry name" value="CNF1/YfiH-like putative cysteine hydrolases"/>
    <property type="match status" value="1"/>
</dbReference>
<dbReference type="SUPFAM" id="SSF64438">
    <property type="entry name" value="CNF1/YfiH-like putative cysteine hydrolases"/>
    <property type="match status" value="1"/>
</dbReference>
<comment type="function">
    <text evidence="2">Purine nucleoside enzyme that catalyzes the phosphorolysis of adenosine and inosine nucleosides, yielding D-ribose 1-phosphate and the respective free bases, adenine and hypoxanthine. Also catalyzes the phosphorolysis of S-methyl-5'-thioadenosine into adenine and S-methyl-5-thio-alpha-D-ribose 1-phosphate. Also has adenosine deaminase activity.</text>
</comment>
<keyword evidence="13" id="KW-1185">Reference proteome</keyword>
<dbReference type="CDD" id="cd16833">
    <property type="entry name" value="YfiH"/>
    <property type="match status" value="1"/>
</dbReference>
<keyword evidence="4" id="KW-0808">Transferase</keyword>
<evidence type="ECO:0000256" key="2">
    <source>
        <dbReference type="ARBA" id="ARBA00003215"/>
    </source>
</evidence>
<evidence type="ECO:0000256" key="3">
    <source>
        <dbReference type="ARBA" id="ARBA00007353"/>
    </source>
</evidence>
<evidence type="ECO:0000256" key="7">
    <source>
        <dbReference type="ARBA" id="ARBA00022833"/>
    </source>
</evidence>
<evidence type="ECO:0000256" key="1">
    <source>
        <dbReference type="ARBA" id="ARBA00000553"/>
    </source>
</evidence>
<keyword evidence="5" id="KW-0479">Metal-binding</keyword>
<dbReference type="PANTHER" id="PTHR30616">
    <property type="entry name" value="UNCHARACTERIZED PROTEIN YFIH"/>
    <property type="match status" value="1"/>
</dbReference>
<dbReference type="InterPro" id="IPR003730">
    <property type="entry name" value="Cu_polyphenol_OxRdtase"/>
</dbReference>
<dbReference type="InterPro" id="IPR038371">
    <property type="entry name" value="Cu_polyphenol_OxRdtase_sf"/>
</dbReference>
<keyword evidence="8" id="KW-0186">Copper</keyword>